<evidence type="ECO:0000259" key="3">
    <source>
        <dbReference type="Pfam" id="PF05707"/>
    </source>
</evidence>
<dbReference type="EMBL" id="CP027667">
    <property type="protein sequence ID" value="AVO48119.1"/>
    <property type="molecule type" value="Genomic_DNA"/>
</dbReference>
<feature type="transmembrane region" description="Helical" evidence="2">
    <location>
        <begin position="175"/>
        <end position="195"/>
    </location>
</feature>
<protein>
    <submittedName>
        <fullName evidence="4">Zonular occludens toxin</fullName>
    </submittedName>
</protein>
<dbReference type="Gene3D" id="3.40.50.300">
    <property type="entry name" value="P-loop containing nucleotide triphosphate hydrolases"/>
    <property type="match status" value="1"/>
</dbReference>
<dbReference type="InterPro" id="IPR027417">
    <property type="entry name" value="P-loop_NTPase"/>
</dbReference>
<evidence type="ECO:0000313" key="5">
    <source>
        <dbReference type="Proteomes" id="UP000237925"/>
    </source>
</evidence>
<evidence type="ECO:0000256" key="2">
    <source>
        <dbReference type="SAM" id="Phobius"/>
    </source>
</evidence>
<dbReference type="OrthoDB" id="8809170at2"/>
<dbReference type="RefSeq" id="WP_106682602.1">
    <property type="nucleotide sequence ID" value="NZ_CP027667.1"/>
</dbReference>
<keyword evidence="2" id="KW-0472">Membrane</keyword>
<dbReference type="InterPro" id="IPR008900">
    <property type="entry name" value="Zot_N"/>
</dbReference>
<organism evidence="4 5">
    <name type="scientific">Melaminivora suipulveris</name>
    <dbReference type="NCBI Taxonomy" id="2109913"/>
    <lineage>
        <taxon>Bacteria</taxon>
        <taxon>Pseudomonadati</taxon>
        <taxon>Pseudomonadota</taxon>
        <taxon>Betaproteobacteria</taxon>
        <taxon>Burkholderiales</taxon>
        <taxon>Comamonadaceae</taxon>
        <taxon>Melaminivora</taxon>
    </lineage>
</organism>
<feature type="region of interest" description="Disordered" evidence="1">
    <location>
        <begin position="308"/>
        <end position="338"/>
    </location>
</feature>
<dbReference type="AlphaFoldDB" id="A0A2R3Q8M6"/>
<dbReference type="SUPFAM" id="SSF52540">
    <property type="entry name" value="P-loop containing nucleoside triphosphate hydrolases"/>
    <property type="match status" value="1"/>
</dbReference>
<reference evidence="4 5" key="1">
    <citation type="submission" date="2018-03" db="EMBL/GenBank/DDBJ databases">
        <title>Genome sequencing of Melaminivora sp.</title>
        <authorList>
            <person name="Kim S.-J."/>
            <person name="Heo J."/>
            <person name="Ahn J.-H."/>
            <person name="Kwon S.-W."/>
        </authorList>
    </citation>
    <scope>NUCLEOTIDE SEQUENCE [LARGE SCALE GENOMIC DNA]</scope>
    <source>
        <strain evidence="4 5">SC2-9</strain>
    </source>
</reference>
<keyword evidence="2" id="KW-0812">Transmembrane</keyword>
<keyword evidence="2" id="KW-1133">Transmembrane helix</keyword>
<dbReference type="KEGG" id="mela:C6568_01745"/>
<evidence type="ECO:0000256" key="1">
    <source>
        <dbReference type="SAM" id="MobiDB-lite"/>
    </source>
</evidence>
<sequence length="363" mass="39483">MLTLITGVPGSGKTAGAVDLLLREYADRPLYVDGLNGLELEHVAVDVLDWPKEVPDGAVVVVDEVQRKWRPRGPGGKVPESVAALETHRHRGLDFILITQNPRLLDSNVRSLVGRHVHIRDTGWMGRWWYEWPECNEALAWAKCQNKRRYKLPRRVFDLYKSASLHTKPVRKVPLMLYILGAVLVALIVVGSLLWRKTTKAEAPALAPAPAATTPAVLAKGEGGQTKAPDPIVTGPPDERVDFIPRLSGRPWTAPAYDELRRVVQMPSIAGALCMRGQCTCFAQDGARLPEVGHDACAAWMQSRPFDPYRAPPPAARSAPSRPAPPEPSAAPSVSTYGGVVNPLAESRPAGPLYLPAMSAPAL</sequence>
<keyword evidence="5" id="KW-1185">Reference proteome</keyword>
<gene>
    <name evidence="4" type="ORF">C6568_01745</name>
</gene>
<dbReference type="Pfam" id="PF05707">
    <property type="entry name" value="Zot"/>
    <property type="match status" value="1"/>
</dbReference>
<feature type="region of interest" description="Disordered" evidence="1">
    <location>
        <begin position="220"/>
        <end position="240"/>
    </location>
</feature>
<proteinExistence type="predicted"/>
<evidence type="ECO:0000313" key="4">
    <source>
        <dbReference type="EMBL" id="AVO48119.1"/>
    </source>
</evidence>
<accession>A0A2R3Q8M6</accession>
<name>A0A2R3Q8M6_9BURK</name>
<feature type="domain" description="Zona occludens toxin N-terminal" evidence="3">
    <location>
        <begin position="55"/>
        <end position="166"/>
    </location>
</feature>
<dbReference type="Proteomes" id="UP000237925">
    <property type="component" value="Chromosome"/>
</dbReference>